<feature type="transmembrane region" description="Helical" evidence="1">
    <location>
        <begin position="146"/>
        <end position="166"/>
    </location>
</feature>
<evidence type="ECO:0000313" key="4">
    <source>
        <dbReference type="Proteomes" id="UP000254968"/>
    </source>
</evidence>
<proteinExistence type="predicted"/>
<evidence type="ECO:0000313" key="3">
    <source>
        <dbReference type="EMBL" id="STX28177.1"/>
    </source>
</evidence>
<feature type="domain" description="EamA" evidence="2">
    <location>
        <begin position="12"/>
        <end position="139"/>
    </location>
</feature>
<dbReference type="OrthoDB" id="9809509at2"/>
<dbReference type="EMBL" id="UGNV01000001">
    <property type="protein sequence ID" value="STX28177.1"/>
    <property type="molecule type" value="Genomic_DNA"/>
</dbReference>
<evidence type="ECO:0000256" key="1">
    <source>
        <dbReference type="SAM" id="Phobius"/>
    </source>
</evidence>
<feature type="domain" description="EamA" evidence="2">
    <location>
        <begin position="149"/>
        <end position="281"/>
    </location>
</feature>
<dbReference type="InterPro" id="IPR000620">
    <property type="entry name" value="EamA_dom"/>
</dbReference>
<keyword evidence="1" id="KW-1133">Transmembrane helix</keyword>
<feature type="transmembrane region" description="Helical" evidence="1">
    <location>
        <begin position="68"/>
        <end position="88"/>
    </location>
</feature>
<feature type="transmembrane region" description="Helical" evidence="1">
    <location>
        <begin position="35"/>
        <end position="56"/>
    </location>
</feature>
<feature type="transmembrane region" description="Helical" evidence="1">
    <location>
        <begin position="208"/>
        <end position="231"/>
    </location>
</feature>
<evidence type="ECO:0000259" key="2">
    <source>
        <dbReference type="Pfam" id="PF00892"/>
    </source>
</evidence>
<dbReference type="RefSeq" id="WP_115301945.1">
    <property type="nucleotide sequence ID" value="NZ_CAAAHO010000001.1"/>
</dbReference>
<dbReference type="PANTHER" id="PTHR12715">
    <property type="entry name" value="TRANSPORTER, DRUG/METABOLITE EXPORTER FAMILY"/>
    <property type="match status" value="1"/>
</dbReference>
<feature type="transmembrane region" description="Helical" evidence="1">
    <location>
        <begin position="94"/>
        <end position="115"/>
    </location>
</feature>
<feature type="transmembrane region" description="Helical" evidence="1">
    <location>
        <begin position="122"/>
        <end position="140"/>
    </location>
</feature>
<feature type="transmembrane region" description="Helical" evidence="1">
    <location>
        <begin position="266"/>
        <end position="282"/>
    </location>
</feature>
<accession>A0A378HZ38</accession>
<dbReference type="Gene3D" id="1.10.3730.20">
    <property type="match status" value="1"/>
</dbReference>
<organism evidence="3 4">
    <name type="scientific">Legionella beliardensis</name>
    <dbReference type="NCBI Taxonomy" id="91822"/>
    <lineage>
        <taxon>Bacteria</taxon>
        <taxon>Pseudomonadati</taxon>
        <taxon>Pseudomonadota</taxon>
        <taxon>Gammaproteobacteria</taxon>
        <taxon>Legionellales</taxon>
        <taxon>Legionellaceae</taxon>
        <taxon>Legionella</taxon>
    </lineage>
</organism>
<feature type="transmembrane region" description="Helical" evidence="1">
    <location>
        <begin position="178"/>
        <end position="196"/>
    </location>
</feature>
<dbReference type="InterPro" id="IPR052756">
    <property type="entry name" value="Alkyne_AA_exporter"/>
</dbReference>
<dbReference type="PANTHER" id="PTHR12715:SF4">
    <property type="entry name" value="EAMA DOMAIN-CONTAINING PROTEIN"/>
    <property type="match status" value="1"/>
</dbReference>
<dbReference type="AlphaFoldDB" id="A0A378HZ38"/>
<name>A0A378HZ38_9GAMM</name>
<dbReference type="Pfam" id="PF00892">
    <property type="entry name" value="EamA"/>
    <property type="match status" value="2"/>
</dbReference>
<protein>
    <submittedName>
        <fullName evidence="3">Transmembrane protein</fullName>
    </submittedName>
</protein>
<feature type="transmembrane region" description="Helical" evidence="1">
    <location>
        <begin position="243"/>
        <end position="260"/>
    </location>
</feature>
<keyword evidence="4" id="KW-1185">Reference proteome</keyword>
<keyword evidence="1" id="KW-0472">Membrane</keyword>
<dbReference type="Proteomes" id="UP000254968">
    <property type="component" value="Unassembled WGS sequence"/>
</dbReference>
<dbReference type="InterPro" id="IPR037185">
    <property type="entry name" value="EmrE-like"/>
</dbReference>
<dbReference type="GO" id="GO:0016020">
    <property type="term" value="C:membrane"/>
    <property type="evidence" value="ECO:0007669"/>
    <property type="project" value="InterPro"/>
</dbReference>
<reference evidence="3 4" key="1">
    <citation type="submission" date="2018-06" db="EMBL/GenBank/DDBJ databases">
        <authorList>
            <consortium name="Pathogen Informatics"/>
            <person name="Doyle S."/>
        </authorList>
    </citation>
    <scope>NUCLEOTIDE SEQUENCE [LARGE SCALE GENOMIC DNA]</scope>
    <source>
        <strain evidence="3 4">NCTC13315</strain>
    </source>
</reference>
<dbReference type="SUPFAM" id="SSF103481">
    <property type="entry name" value="Multidrug resistance efflux transporter EmrE"/>
    <property type="match status" value="2"/>
</dbReference>
<feature type="transmembrane region" description="Helical" evidence="1">
    <location>
        <begin position="7"/>
        <end position="29"/>
    </location>
</feature>
<sequence>MVVGKKVNYALSLTLLFWASAFVGIRFGLASYTPGALALLRFLIASFCMAIIYLRLPNKIKMPWLTRIQLLVIGVGAIGIYNLCLNIGELTVSAGVASFIIGVNPVITLLLSIFLFKERTNFIVWLGVILSLVGLLLIASSEHLSAYQPGLFVILISTLMSSMYNLTQKYYLRTYHPIVVTSWIMWGGNLFLLFFLPDLSQEFFAASLQATLAVIYMGIFPAAVAYVLWCYVLTHMPASRASLYIYFLPLISTALGFLLLGETTSFMALLGGVLALIGAVIAKQAHLGLVKTSMNAQASSLIK</sequence>
<gene>
    <name evidence="3" type="primary">yedA</name>
    <name evidence="3" type="ORF">NCTC13315_00701</name>
</gene>
<keyword evidence="1 3" id="KW-0812">Transmembrane</keyword>